<keyword evidence="3" id="KW-0812">Transmembrane</keyword>
<proteinExistence type="predicted"/>
<feature type="coiled-coil region" evidence="1">
    <location>
        <begin position="252"/>
        <end position="293"/>
    </location>
</feature>
<dbReference type="Proteomes" id="UP000324897">
    <property type="component" value="Chromosome 6"/>
</dbReference>
<dbReference type="Gramene" id="TVU50643">
    <property type="protein sequence ID" value="TVU50643"/>
    <property type="gene ID" value="EJB05_02022"/>
</dbReference>
<name>A0A5J9WR69_9POAL</name>
<dbReference type="AlphaFoldDB" id="A0A5J9WR69"/>
<keyword evidence="3" id="KW-0472">Membrane</keyword>
<keyword evidence="3" id="KW-1133">Transmembrane helix</keyword>
<comment type="caution">
    <text evidence="4">The sequence shown here is derived from an EMBL/GenBank/DDBJ whole genome shotgun (WGS) entry which is preliminary data.</text>
</comment>
<evidence type="ECO:0000256" key="1">
    <source>
        <dbReference type="SAM" id="Coils"/>
    </source>
</evidence>
<feature type="non-terminal residue" evidence="4">
    <location>
        <position position="1"/>
    </location>
</feature>
<protein>
    <submittedName>
        <fullName evidence="4">Uncharacterized protein</fullName>
    </submittedName>
</protein>
<keyword evidence="5" id="KW-1185">Reference proteome</keyword>
<evidence type="ECO:0000313" key="5">
    <source>
        <dbReference type="Proteomes" id="UP000324897"/>
    </source>
</evidence>
<sequence>MACCGDDGHSGRHGRKQRESSSRRKRMTVGSSAPEKAKIQDKEATGESDVLDTYGSKAKIQDKVQDKIQDKGLKTSSEAKIQDKDVDSVAVTPCVQNRLPTSPPRGAGTRMHIAPLLRFRPRFVMFELRQMSANLGSLLDRSGVQLSSEQHIQPRGILSPLAGGELVLHSIFETMQEEFLPFDVTFDSAEVTEGPLLACDEVPANAFVMSAQAAAPFLLLLTGFVFLKWRMSWCCRLSVAITHASLCQYRELSRTRLDRDRLRENLNVLETKVKEKEEALALCKKRVADLTSEKESNVGG</sequence>
<feature type="compositionally biased region" description="Basic and acidic residues" evidence="2">
    <location>
        <begin position="35"/>
        <end position="45"/>
    </location>
</feature>
<evidence type="ECO:0000256" key="3">
    <source>
        <dbReference type="SAM" id="Phobius"/>
    </source>
</evidence>
<organism evidence="4 5">
    <name type="scientific">Eragrostis curvula</name>
    <name type="common">weeping love grass</name>
    <dbReference type="NCBI Taxonomy" id="38414"/>
    <lineage>
        <taxon>Eukaryota</taxon>
        <taxon>Viridiplantae</taxon>
        <taxon>Streptophyta</taxon>
        <taxon>Embryophyta</taxon>
        <taxon>Tracheophyta</taxon>
        <taxon>Spermatophyta</taxon>
        <taxon>Magnoliopsida</taxon>
        <taxon>Liliopsida</taxon>
        <taxon>Poales</taxon>
        <taxon>Poaceae</taxon>
        <taxon>PACMAD clade</taxon>
        <taxon>Chloridoideae</taxon>
        <taxon>Eragrostideae</taxon>
        <taxon>Eragrostidinae</taxon>
        <taxon>Eragrostis</taxon>
    </lineage>
</organism>
<feature type="region of interest" description="Disordered" evidence="2">
    <location>
        <begin position="1"/>
        <end position="55"/>
    </location>
</feature>
<gene>
    <name evidence="4" type="ORF">EJB05_02022</name>
</gene>
<reference evidence="4 5" key="1">
    <citation type="journal article" date="2019" name="Sci. Rep.">
        <title>A high-quality genome of Eragrostis curvula grass provides insights into Poaceae evolution and supports new strategies to enhance forage quality.</title>
        <authorList>
            <person name="Carballo J."/>
            <person name="Santos B.A.C.M."/>
            <person name="Zappacosta D."/>
            <person name="Garbus I."/>
            <person name="Selva J.P."/>
            <person name="Gallo C.A."/>
            <person name="Diaz A."/>
            <person name="Albertini E."/>
            <person name="Caccamo M."/>
            <person name="Echenique V."/>
        </authorList>
    </citation>
    <scope>NUCLEOTIDE SEQUENCE [LARGE SCALE GENOMIC DNA]</scope>
    <source>
        <strain evidence="5">cv. Victoria</strain>
        <tissue evidence="4">Leaf</tissue>
    </source>
</reference>
<evidence type="ECO:0000313" key="4">
    <source>
        <dbReference type="EMBL" id="TVU50643.1"/>
    </source>
</evidence>
<dbReference type="EMBL" id="RWGY01000002">
    <property type="protein sequence ID" value="TVU50643.1"/>
    <property type="molecule type" value="Genomic_DNA"/>
</dbReference>
<feature type="transmembrane region" description="Helical" evidence="3">
    <location>
        <begin position="206"/>
        <end position="227"/>
    </location>
</feature>
<evidence type="ECO:0000256" key="2">
    <source>
        <dbReference type="SAM" id="MobiDB-lite"/>
    </source>
</evidence>
<feature type="compositionally biased region" description="Basic and acidic residues" evidence="2">
    <location>
        <begin position="1"/>
        <end position="10"/>
    </location>
</feature>
<accession>A0A5J9WR69</accession>
<keyword evidence="1" id="KW-0175">Coiled coil</keyword>